<dbReference type="Gene3D" id="3.40.50.300">
    <property type="entry name" value="P-loop containing nucleotide triphosphate hydrolases"/>
    <property type="match status" value="1"/>
</dbReference>
<evidence type="ECO:0000313" key="1">
    <source>
        <dbReference type="EMBL" id="GAA1650729.1"/>
    </source>
</evidence>
<sequence length="171" mass="18484">MGWDVRALVLTGGPAAGKSTVGRLVAGERPLAAFIDVDDVRHLVVSGHAAPWEGAEGLRQRRLGVRNGCAVAGNFLRDGIDVVIADVLTDATAELYRELLPGVLILELVVEVGEAERRAGTRAAHLTAAEFRMLHERQGEFTVGDIQVDTTRLSVREVVARVIEVWVSQNQ</sequence>
<keyword evidence="2" id="KW-1185">Reference proteome</keyword>
<proteinExistence type="predicted"/>
<reference evidence="2" key="1">
    <citation type="journal article" date="2019" name="Int. J. Syst. Evol. Microbiol.">
        <title>The Global Catalogue of Microorganisms (GCM) 10K type strain sequencing project: providing services to taxonomists for standard genome sequencing and annotation.</title>
        <authorList>
            <consortium name="The Broad Institute Genomics Platform"/>
            <consortium name="The Broad Institute Genome Sequencing Center for Infectious Disease"/>
            <person name="Wu L."/>
            <person name="Ma J."/>
        </authorList>
    </citation>
    <scope>NUCLEOTIDE SEQUENCE [LARGE SCALE GENOMIC DNA]</scope>
    <source>
        <strain evidence="2">JCM 13929</strain>
    </source>
</reference>
<dbReference type="Proteomes" id="UP001500064">
    <property type="component" value="Unassembled WGS sequence"/>
</dbReference>
<evidence type="ECO:0008006" key="3">
    <source>
        <dbReference type="Google" id="ProtNLM"/>
    </source>
</evidence>
<gene>
    <name evidence="1" type="ORF">GCM10009733_054700</name>
</gene>
<accession>A0ABP4RFP6</accession>
<dbReference type="EMBL" id="BAAAMU010000043">
    <property type="protein sequence ID" value="GAA1650729.1"/>
    <property type="molecule type" value="Genomic_DNA"/>
</dbReference>
<dbReference type="SUPFAM" id="SSF52540">
    <property type="entry name" value="P-loop containing nucleoside triphosphate hydrolases"/>
    <property type="match status" value="1"/>
</dbReference>
<evidence type="ECO:0000313" key="2">
    <source>
        <dbReference type="Proteomes" id="UP001500064"/>
    </source>
</evidence>
<comment type="caution">
    <text evidence="1">The sequence shown here is derived from an EMBL/GenBank/DDBJ whole genome shotgun (WGS) entry which is preliminary data.</text>
</comment>
<organism evidence="1 2">
    <name type="scientific">Nonomuraea maheshkhaliensis</name>
    <dbReference type="NCBI Taxonomy" id="419590"/>
    <lineage>
        <taxon>Bacteria</taxon>
        <taxon>Bacillati</taxon>
        <taxon>Actinomycetota</taxon>
        <taxon>Actinomycetes</taxon>
        <taxon>Streptosporangiales</taxon>
        <taxon>Streptosporangiaceae</taxon>
        <taxon>Nonomuraea</taxon>
    </lineage>
</organism>
<protein>
    <recommendedName>
        <fullName evidence="3">Shikimate kinase</fullName>
    </recommendedName>
</protein>
<dbReference type="InterPro" id="IPR027417">
    <property type="entry name" value="P-loop_NTPase"/>
</dbReference>
<name>A0ABP4RFP6_9ACTN</name>